<accession>A0A8S5RI51</accession>
<reference evidence="1" key="1">
    <citation type="journal article" date="2021" name="Proc. Natl. Acad. Sci. U.S.A.">
        <title>A Catalog of Tens of Thousands of Viruses from Human Metagenomes Reveals Hidden Associations with Chronic Diseases.</title>
        <authorList>
            <person name="Tisza M.J."/>
            <person name="Buck C.B."/>
        </authorList>
    </citation>
    <scope>NUCLEOTIDE SEQUENCE</scope>
    <source>
        <strain evidence="1">CtML55</strain>
    </source>
</reference>
<protein>
    <submittedName>
        <fullName evidence="1">Uncharacterized protein</fullName>
    </submittedName>
</protein>
<dbReference type="EMBL" id="BK059105">
    <property type="protein sequence ID" value="DAE30843.1"/>
    <property type="molecule type" value="Genomic_DNA"/>
</dbReference>
<name>A0A8S5RI51_9VIRU</name>
<proteinExistence type="predicted"/>
<sequence>MFSFRIISGSLERQAKSLYLSANRFSVQRENSVKEGEKLSTKKTLNFRTFSDFQKIRQSRSYIAHTLYGHYLVFSL</sequence>
<organism evidence="1">
    <name type="scientific">virus sp. ctML55</name>
    <dbReference type="NCBI Taxonomy" id="2827627"/>
    <lineage>
        <taxon>Viruses</taxon>
    </lineage>
</organism>
<evidence type="ECO:0000313" key="1">
    <source>
        <dbReference type="EMBL" id="DAE30843.1"/>
    </source>
</evidence>